<keyword evidence="2 7" id="KW-0436">Ligase</keyword>
<organism evidence="7">
    <name type="scientific">mine drainage metagenome</name>
    <dbReference type="NCBI Taxonomy" id="410659"/>
    <lineage>
        <taxon>unclassified sequences</taxon>
        <taxon>metagenomes</taxon>
        <taxon>ecological metagenomes</taxon>
    </lineage>
</organism>
<protein>
    <submittedName>
        <fullName evidence="7">ATP-dependent DNA ligase</fullName>
    </submittedName>
</protein>
<dbReference type="GO" id="GO:0006273">
    <property type="term" value="P:lagging strand elongation"/>
    <property type="evidence" value="ECO:0007669"/>
    <property type="project" value="TreeGrafter"/>
</dbReference>
<dbReference type="PANTHER" id="PTHR45674:SF4">
    <property type="entry name" value="DNA LIGASE 1"/>
    <property type="match status" value="1"/>
</dbReference>
<dbReference type="InterPro" id="IPR050191">
    <property type="entry name" value="ATP-dep_DNA_ligase"/>
</dbReference>
<dbReference type="Gene3D" id="1.10.3260.10">
    <property type="entry name" value="DNA ligase, ATP-dependent, N-terminal domain"/>
    <property type="match status" value="1"/>
</dbReference>
<keyword evidence="4" id="KW-0233">DNA recombination</keyword>
<keyword evidence="3" id="KW-0227">DNA damage</keyword>
<dbReference type="GO" id="GO:0003910">
    <property type="term" value="F:DNA ligase (ATP) activity"/>
    <property type="evidence" value="ECO:0007669"/>
    <property type="project" value="InterPro"/>
</dbReference>
<keyword evidence="5" id="KW-0234">DNA repair</keyword>
<feature type="non-terminal residue" evidence="7">
    <location>
        <position position="189"/>
    </location>
</feature>
<reference evidence="7" key="2">
    <citation type="journal article" date="2014" name="ISME J.">
        <title>Microbial stratification in low pH oxic and suboxic macroscopic growths along an acid mine drainage.</title>
        <authorList>
            <person name="Mendez-Garcia C."/>
            <person name="Mesa V."/>
            <person name="Sprenger R.R."/>
            <person name="Richter M."/>
            <person name="Diez M.S."/>
            <person name="Solano J."/>
            <person name="Bargiela R."/>
            <person name="Golyshina O.V."/>
            <person name="Manteca A."/>
            <person name="Ramos J.L."/>
            <person name="Gallego J.R."/>
            <person name="Llorente I."/>
            <person name="Martins Dos Santos V.A."/>
            <person name="Jensen O.N."/>
            <person name="Pelaez A.I."/>
            <person name="Sanchez J."/>
            <person name="Ferrer M."/>
        </authorList>
    </citation>
    <scope>NUCLEOTIDE SEQUENCE</scope>
</reference>
<dbReference type="PANTHER" id="PTHR45674">
    <property type="entry name" value="DNA LIGASE 1/3 FAMILY MEMBER"/>
    <property type="match status" value="1"/>
</dbReference>
<reference evidence="7" key="1">
    <citation type="submission" date="2013-08" db="EMBL/GenBank/DDBJ databases">
        <authorList>
            <person name="Mendez C."/>
            <person name="Richter M."/>
            <person name="Ferrer M."/>
            <person name="Sanchez J."/>
        </authorList>
    </citation>
    <scope>NUCLEOTIDE SEQUENCE</scope>
</reference>
<accession>T0ZA18</accession>
<evidence type="ECO:0000256" key="1">
    <source>
        <dbReference type="ARBA" id="ARBA00007572"/>
    </source>
</evidence>
<dbReference type="SUPFAM" id="SSF117018">
    <property type="entry name" value="ATP-dependent DNA ligase DNA-binding domain"/>
    <property type="match status" value="1"/>
</dbReference>
<dbReference type="GO" id="GO:0006281">
    <property type="term" value="P:DNA repair"/>
    <property type="evidence" value="ECO:0007669"/>
    <property type="project" value="UniProtKB-KW"/>
</dbReference>
<comment type="similarity">
    <text evidence="1">Belongs to the ATP-dependent DNA ligase family.</text>
</comment>
<comment type="caution">
    <text evidence="7">The sequence shown here is derived from an EMBL/GenBank/DDBJ whole genome shotgun (WGS) entry which is preliminary data.</text>
</comment>
<dbReference type="EMBL" id="AUZX01016133">
    <property type="protein sequence ID" value="EQD26610.1"/>
    <property type="molecule type" value="Genomic_DNA"/>
</dbReference>
<dbReference type="GO" id="GO:0003677">
    <property type="term" value="F:DNA binding"/>
    <property type="evidence" value="ECO:0007669"/>
    <property type="project" value="InterPro"/>
</dbReference>
<evidence type="ECO:0000313" key="7">
    <source>
        <dbReference type="EMBL" id="EQD26610.1"/>
    </source>
</evidence>
<dbReference type="Pfam" id="PF04675">
    <property type="entry name" value="DNA_ligase_A_N"/>
    <property type="match status" value="1"/>
</dbReference>
<dbReference type="AlphaFoldDB" id="T0ZA18"/>
<dbReference type="InterPro" id="IPR012308">
    <property type="entry name" value="DNA_ligase_ATP-dep_N"/>
</dbReference>
<feature type="domain" description="DNA ligase ATP-dependent N-terminal" evidence="6">
    <location>
        <begin position="3"/>
        <end position="162"/>
    </location>
</feature>
<gene>
    <name evidence="7" type="ORF">B1A_21830</name>
</gene>
<evidence type="ECO:0000256" key="2">
    <source>
        <dbReference type="ARBA" id="ARBA00022598"/>
    </source>
</evidence>
<dbReference type="InterPro" id="IPR036599">
    <property type="entry name" value="DNA_ligase_N_sf"/>
</dbReference>
<name>T0ZA18_9ZZZZ</name>
<evidence type="ECO:0000259" key="6">
    <source>
        <dbReference type="Pfam" id="PF04675"/>
    </source>
</evidence>
<evidence type="ECO:0000256" key="3">
    <source>
        <dbReference type="ARBA" id="ARBA00022763"/>
    </source>
</evidence>
<sequence>MTETSKRLELRSILSELFKESGDDLKEVVYLVQGKIAPDVEGKEIGIADKTIIEILSELSGKSENEVIKLIVKNGDLGNVARSIREMNKQQLLYQEEVTVNHVFYSLLLKTQKKGAGSSNAKKEILKSLMLLGSPDDAKYLVRISLGKLRLGVADSTILSGLVDAFDLANLSKEIESFYNFNPDLGEIS</sequence>
<evidence type="ECO:0000256" key="5">
    <source>
        <dbReference type="ARBA" id="ARBA00023204"/>
    </source>
</evidence>
<proteinExistence type="inferred from homology"/>
<evidence type="ECO:0000256" key="4">
    <source>
        <dbReference type="ARBA" id="ARBA00023172"/>
    </source>
</evidence>
<dbReference type="GO" id="GO:0006310">
    <property type="term" value="P:DNA recombination"/>
    <property type="evidence" value="ECO:0007669"/>
    <property type="project" value="UniProtKB-KW"/>
</dbReference>